<evidence type="ECO:0000313" key="1">
    <source>
        <dbReference type="EMBL" id="VDK66666.1"/>
    </source>
</evidence>
<gene>
    <name evidence="1" type="ORF">NOO_LOCUS2610</name>
</gene>
<accession>A0A182E3Q1</accession>
<protein>
    <submittedName>
        <fullName evidence="3">REJ domain-containing protein</fullName>
    </submittedName>
</protein>
<name>A0A182E3Q1_ONCOC</name>
<dbReference type="OrthoDB" id="5861778at2759"/>
<dbReference type="AlphaFoldDB" id="A0A182E3Q1"/>
<reference evidence="1 2" key="2">
    <citation type="submission" date="2018-08" db="EMBL/GenBank/DDBJ databases">
        <authorList>
            <person name="Laetsch R D."/>
            <person name="Stevens L."/>
            <person name="Kumar S."/>
            <person name="Blaxter L. M."/>
        </authorList>
    </citation>
    <scope>NUCLEOTIDE SEQUENCE [LARGE SCALE GENOMIC DNA]</scope>
</reference>
<reference evidence="3" key="1">
    <citation type="submission" date="2016-06" db="UniProtKB">
        <authorList>
            <consortium name="WormBaseParasite"/>
        </authorList>
    </citation>
    <scope>IDENTIFICATION</scope>
</reference>
<evidence type="ECO:0000313" key="3">
    <source>
        <dbReference type="WBParaSite" id="nOo.2.0.1.t02610-RA"/>
    </source>
</evidence>
<dbReference type="STRING" id="42157.A0A182E3Q1"/>
<evidence type="ECO:0000313" key="2">
    <source>
        <dbReference type="Proteomes" id="UP000271087"/>
    </source>
</evidence>
<sequence length="82" mass="9381">MIDIRLLPSERYEYKVSVMALCAGRLPFPKLTIRSSIFDSTILDEITRLSIPDTLFILSISDDSFLELSVDPQPLEVEVDEY</sequence>
<dbReference type="WBParaSite" id="nOo.2.0.1.t02610-RA">
    <property type="protein sequence ID" value="nOo.2.0.1.t02610-RA"/>
    <property type="gene ID" value="nOo.2.0.1.g02610"/>
</dbReference>
<dbReference type="EMBL" id="UYRW01000426">
    <property type="protein sequence ID" value="VDK66666.1"/>
    <property type="molecule type" value="Genomic_DNA"/>
</dbReference>
<dbReference type="Proteomes" id="UP000271087">
    <property type="component" value="Unassembled WGS sequence"/>
</dbReference>
<proteinExistence type="predicted"/>
<organism evidence="3">
    <name type="scientific">Onchocerca ochengi</name>
    <name type="common">Filarial nematode worm</name>
    <dbReference type="NCBI Taxonomy" id="42157"/>
    <lineage>
        <taxon>Eukaryota</taxon>
        <taxon>Metazoa</taxon>
        <taxon>Ecdysozoa</taxon>
        <taxon>Nematoda</taxon>
        <taxon>Chromadorea</taxon>
        <taxon>Rhabditida</taxon>
        <taxon>Spirurina</taxon>
        <taxon>Spiruromorpha</taxon>
        <taxon>Filarioidea</taxon>
        <taxon>Onchocercidae</taxon>
        <taxon>Onchocerca</taxon>
    </lineage>
</organism>
<keyword evidence="2" id="KW-1185">Reference proteome</keyword>